<comment type="caution">
    <text evidence="4">The sequence shown here is derived from an EMBL/GenBank/DDBJ whole genome shotgun (WGS) entry which is preliminary data.</text>
</comment>
<feature type="domain" description="Response regulatory" evidence="3">
    <location>
        <begin position="3"/>
        <end position="119"/>
    </location>
</feature>
<feature type="modified residue" description="4-aspartylphosphate" evidence="2">
    <location>
        <position position="52"/>
    </location>
</feature>
<gene>
    <name evidence="4" type="ORF">MGN01_01560</name>
</gene>
<dbReference type="InterPro" id="IPR001789">
    <property type="entry name" value="Sig_transdc_resp-reg_receiver"/>
</dbReference>
<dbReference type="SUPFAM" id="SSF52172">
    <property type="entry name" value="CheY-like"/>
    <property type="match status" value="1"/>
</dbReference>
<keyword evidence="1 2" id="KW-0597">Phosphoprotein</keyword>
<name>A0A512JEE2_9HYPH</name>
<proteinExistence type="predicted"/>
<accession>A0A512JEE2</accession>
<dbReference type="Gene3D" id="3.40.50.2300">
    <property type="match status" value="1"/>
</dbReference>
<dbReference type="EMBL" id="BJZV01000001">
    <property type="protein sequence ID" value="GEP08311.1"/>
    <property type="molecule type" value="Genomic_DNA"/>
</dbReference>
<evidence type="ECO:0000313" key="5">
    <source>
        <dbReference type="Proteomes" id="UP000321750"/>
    </source>
</evidence>
<protein>
    <submittedName>
        <fullName evidence="4">Response regulator</fullName>
    </submittedName>
</protein>
<dbReference type="RefSeq" id="WP_147044659.1">
    <property type="nucleotide sequence ID" value="NZ_BJZV01000001.1"/>
</dbReference>
<evidence type="ECO:0000256" key="1">
    <source>
        <dbReference type="ARBA" id="ARBA00022553"/>
    </source>
</evidence>
<dbReference type="InterPro" id="IPR011006">
    <property type="entry name" value="CheY-like_superfamily"/>
</dbReference>
<evidence type="ECO:0000313" key="4">
    <source>
        <dbReference type="EMBL" id="GEP08311.1"/>
    </source>
</evidence>
<reference evidence="4 5" key="1">
    <citation type="submission" date="2019-07" db="EMBL/GenBank/DDBJ databases">
        <title>Whole genome shotgun sequence of Methylobacterium gnaphalii NBRC 107716.</title>
        <authorList>
            <person name="Hosoyama A."/>
            <person name="Uohara A."/>
            <person name="Ohji S."/>
            <person name="Ichikawa N."/>
        </authorList>
    </citation>
    <scope>NUCLEOTIDE SEQUENCE [LARGE SCALE GENOMIC DNA]</scope>
    <source>
        <strain evidence="4 5">NBRC 107716</strain>
    </source>
</reference>
<dbReference type="OrthoDB" id="9801602at2"/>
<dbReference type="PROSITE" id="PS50110">
    <property type="entry name" value="RESPONSE_REGULATORY"/>
    <property type="match status" value="1"/>
</dbReference>
<keyword evidence="5" id="KW-1185">Reference proteome</keyword>
<dbReference type="AlphaFoldDB" id="A0A512JEE2"/>
<dbReference type="PANTHER" id="PTHR45339:SF3">
    <property type="entry name" value="HISTIDINE KINASE"/>
    <property type="match status" value="1"/>
</dbReference>
<evidence type="ECO:0000256" key="2">
    <source>
        <dbReference type="PROSITE-ProRule" id="PRU00169"/>
    </source>
</evidence>
<dbReference type="PANTHER" id="PTHR45339">
    <property type="entry name" value="HYBRID SIGNAL TRANSDUCTION HISTIDINE KINASE J"/>
    <property type="match status" value="1"/>
</dbReference>
<organism evidence="4 5">
    <name type="scientific">Methylobacterium gnaphalii</name>
    <dbReference type="NCBI Taxonomy" id="1010610"/>
    <lineage>
        <taxon>Bacteria</taxon>
        <taxon>Pseudomonadati</taxon>
        <taxon>Pseudomonadota</taxon>
        <taxon>Alphaproteobacteria</taxon>
        <taxon>Hyphomicrobiales</taxon>
        <taxon>Methylobacteriaceae</taxon>
        <taxon>Methylobacterium</taxon>
    </lineage>
</organism>
<dbReference type="GO" id="GO:0000160">
    <property type="term" value="P:phosphorelay signal transduction system"/>
    <property type="evidence" value="ECO:0007669"/>
    <property type="project" value="InterPro"/>
</dbReference>
<dbReference type="SMART" id="SM00448">
    <property type="entry name" value="REC"/>
    <property type="match status" value="1"/>
</dbReference>
<evidence type="ECO:0000259" key="3">
    <source>
        <dbReference type="PROSITE" id="PS50110"/>
    </source>
</evidence>
<dbReference type="Pfam" id="PF00072">
    <property type="entry name" value="Response_reg"/>
    <property type="match status" value="1"/>
</dbReference>
<sequence length="122" mass="12959">MSKILIVEDNPMNSDMLSRRLTRQGFTTVIAEDGPKGVAMAVAEAPDLILMDVALGDMDGWEATTAIRADGRSAHIPIIALTAHALSSDRARSIEVGCNDFDTKPVDLPRLLGKIAKCLGAA</sequence>
<dbReference type="Proteomes" id="UP000321750">
    <property type="component" value="Unassembled WGS sequence"/>
</dbReference>